<keyword evidence="2 4" id="KW-0648">Protein biosynthesis</keyword>
<dbReference type="EMBL" id="JAVBVO010000001">
    <property type="protein sequence ID" value="MDZ5757251.1"/>
    <property type="molecule type" value="Genomic_DNA"/>
</dbReference>
<dbReference type="InterPro" id="IPR007214">
    <property type="entry name" value="YbaK/aa-tRNA-synth-assoc-dom"/>
</dbReference>
<dbReference type="NCBIfam" id="TIGR00011">
    <property type="entry name" value="YbaK_EbsC"/>
    <property type="match status" value="1"/>
</dbReference>
<dbReference type="Gene3D" id="3.90.960.10">
    <property type="entry name" value="YbaK/aminoacyl-tRNA synthetase-associated domain"/>
    <property type="match status" value="1"/>
</dbReference>
<dbReference type="SUPFAM" id="SSF55826">
    <property type="entry name" value="YbaK/ProRS associated domain"/>
    <property type="match status" value="1"/>
</dbReference>
<feature type="domain" description="YbaK/aminoacyl-tRNA synthetase-associated" evidence="5">
    <location>
        <begin position="34"/>
        <end position="150"/>
    </location>
</feature>
<keyword evidence="3 4" id="KW-0456">Lyase</keyword>
<dbReference type="InterPro" id="IPR004369">
    <property type="entry name" value="Prolyl-tRNA_editing_YbaK/EbsC"/>
</dbReference>
<reference evidence="6" key="1">
    <citation type="submission" date="2023-08" db="EMBL/GenBank/DDBJ databases">
        <title>Genomic characterization of piscicolin 126 produced by Carnobacterium maltaromaticum CM22 strain isolated from salmon (Salmo salar).</title>
        <authorList>
            <person name="Gonzalez-Gragera E."/>
            <person name="Garcia-Lopez J.D."/>
            <person name="Teso-Perez C."/>
            <person name="Gimenez-Hernandez I."/>
            <person name="Peralta-Sanchez J.M."/>
            <person name="Valdivia E."/>
            <person name="Montalban-Lopez M."/>
            <person name="Martin-Platero A.M."/>
            <person name="Banos A."/>
            <person name="Martinez-Bueno M."/>
        </authorList>
    </citation>
    <scope>NUCLEOTIDE SEQUENCE</scope>
    <source>
        <strain evidence="6">CM22</strain>
    </source>
</reference>
<dbReference type="GO" id="GO:0016829">
    <property type="term" value="F:lyase activity"/>
    <property type="evidence" value="ECO:0007669"/>
    <property type="project" value="UniProtKB-KW"/>
</dbReference>
<comment type="similarity">
    <text evidence="1 4">Belongs to the prolyl-tRNA editing family. YbaK/EbsC subfamily.</text>
</comment>
<evidence type="ECO:0000256" key="4">
    <source>
        <dbReference type="PIRNR" id="PIRNR006181"/>
    </source>
</evidence>
<organism evidence="6 7">
    <name type="scientific">Carnobacterium maltaromaticum</name>
    <name type="common">Carnobacterium piscicola</name>
    <dbReference type="NCBI Taxonomy" id="2751"/>
    <lineage>
        <taxon>Bacteria</taxon>
        <taxon>Bacillati</taxon>
        <taxon>Bacillota</taxon>
        <taxon>Bacilli</taxon>
        <taxon>Lactobacillales</taxon>
        <taxon>Carnobacteriaceae</taxon>
        <taxon>Carnobacterium</taxon>
    </lineage>
</organism>
<dbReference type="AlphaFoldDB" id="A0AAW9K1J4"/>
<dbReference type="CDD" id="cd00002">
    <property type="entry name" value="YbaK_deacylase"/>
    <property type="match status" value="1"/>
</dbReference>
<evidence type="ECO:0000256" key="3">
    <source>
        <dbReference type="ARBA" id="ARBA00023239"/>
    </source>
</evidence>
<dbReference type="Proteomes" id="UP001290462">
    <property type="component" value="Unassembled WGS sequence"/>
</dbReference>
<dbReference type="InterPro" id="IPR036754">
    <property type="entry name" value="YbaK/aa-tRNA-synt-asso_dom_sf"/>
</dbReference>
<dbReference type="EC" id="4.2.-.-" evidence="4"/>
<dbReference type="GO" id="GO:0002161">
    <property type="term" value="F:aminoacyl-tRNA deacylase activity"/>
    <property type="evidence" value="ECO:0007669"/>
    <property type="project" value="InterPro"/>
</dbReference>
<evidence type="ECO:0000313" key="7">
    <source>
        <dbReference type="Proteomes" id="UP001290462"/>
    </source>
</evidence>
<dbReference type="GeneID" id="83606842"/>
<evidence type="ECO:0000256" key="2">
    <source>
        <dbReference type="ARBA" id="ARBA00022917"/>
    </source>
</evidence>
<protein>
    <recommendedName>
        <fullName evidence="4">Cys-tRNA(Pro)/Cys-tRNA(Cys) deacylase</fullName>
        <ecNumber evidence="4">4.2.-.-</ecNumber>
    </recommendedName>
</protein>
<dbReference type="RefSeq" id="WP_229252285.1">
    <property type="nucleotide sequence ID" value="NZ_CBCPKA010000004.1"/>
</dbReference>
<name>A0AAW9K1J4_CARML</name>
<accession>A0AAW9K1J4</accession>
<comment type="caution">
    <text evidence="6">The sequence shown here is derived from an EMBL/GenBank/DDBJ whole genome shotgun (WGS) entry which is preliminary data.</text>
</comment>
<dbReference type="GO" id="GO:0006412">
    <property type="term" value="P:translation"/>
    <property type="evidence" value="ECO:0007669"/>
    <property type="project" value="UniProtKB-KW"/>
</dbReference>
<dbReference type="Pfam" id="PF04073">
    <property type="entry name" value="tRNA_edit"/>
    <property type="match status" value="1"/>
</dbReference>
<evidence type="ECO:0000313" key="6">
    <source>
        <dbReference type="EMBL" id="MDZ5757251.1"/>
    </source>
</evidence>
<gene>
    <name evidence="6" type="primary">ybaK</name>
    <name evidence="6" type="ORF">RAK27_01110</name>
</gene>
<dbReference type="PANTHER" id="PTHR30411:SF0">
    <property type="entry name" value="CYS-TRNA(PRO)_CYS-TRNA(CYS) DEACYLASE YBAK"/>
    <property type="match status" value="1"/>
</dbReference>
<proteinExistence type="inferred from homology"/>
<evidence type="ECO:0000256" key="1">
    <source>
        <dbReference type="ARBA" id="ARBA00009798"/>
    </source>
</evidence>
<sequence>MKAKKIHKTNACRILDKAKIPYEIYEFPWSEDHVDAKTVAKELGIPNESIYKTIVTIGDKTGVTIACLPGTEELNLKALAKASGNKKIEMLPMKELEETTGYIRGGCSPIGMKKNYPTFLASEAQERSEIIISAGKRGMQLALNPTDLAKVVNLKIMDITENKV</sequence>
<dbReference type="PANTHER" id="PTHR30411">
    <property type="entry name" value="CYTOPLASMIC PROTEIN"/>
    <property type="match status" value="1"/>
</dbReference>
<evidence type="ECO:0000259" key="5">
    <source>
        <dbReference type="Pfam" id="PF04073"/>
    </source>
</evidence>
<dbReference type="PIRSF" id="PIRSF006181">
    <property type="entry name" value="EbsC_YbaK"/>
    <property type="match status" value="1"/>
</dbReference>